<reference evidence="4" key="1">
    <citation type="submission" date="2016-11" db="EMBL/GenBank/DDBJ databases">
        <authorList>
            <person name="Varghese N."/>
            <person name="Submissions S."/>
        </authorList>
    </citation>
    <scope>NUCLEOTIDE SEQUENCE [LARGE SCALE GENOMIC DNA]</scope>
    <source>
        <strain evidence="4">DSM 18569</strain>
    </source>
</reference>
<dbReference type="Gene3D" id="2.60.120.380">
    <property type="match status" value="2"/>
</dbReference>
<dbReference type="SUPFAM" id="SSF49265">
    <property type="entry name" value="Fibronectin type III"/>
    <property type="match status" value="1"/>
</dbReference>
<gene>
    <name evidence="3" type="ORF">SAMN02746009_04292</name>
</gene>
<evidence type="ECO:0000259" key="2">
    <source>
        <dbReference type="PROSITE" id="PS50853"/>
    </source>
</evidence>
<dbReference type="EMBL" id="FRAS01000064">
    <property type="protein sequence ID" value="SHM32853.1"/>
    <property type="molecule type" value="Genomic_DNA"/>
</dbReference>
<accession>A0A1M7HWY2</accession>
<keyword evidence="4" id="KW-1185">Reference proteome</keyword>
<feature type="non-terminal residue" evidence="3">
    <location>
        <position position="1"/>
    </location>
</feature>
<dbReference type="PANTHER" id="PTHR46708">
    <property type="entry name" value="TENASCIN"/>
    <property type="match status" value="1"/>
</dbReference>
<evidence type="ECO:0000313" key="4">
    <source>
        <dbReference type="Proteomes" id="UP000183947"/>
    </source>
</evidence>
<dbReference type="AlphaFoldDB" id="A0A1M7HWY2"/>
<sequence length="438" mass="43060">TPAPTASPVALTGLTPGTTYAVSIVSNCAGGLTSSALTTSFTTLSPPPANDDCANAISLTSSETCVPVTGSTLGATRSLTGTCAGTDDDDVWYSFVATSTQHTVRVVGNSSFDAVIDARAGSCASSTNIGCVDATASGSAETLVLPGLTVGATYYVRVYGYSSTAPSTAANGGFTICVTNPANAPCAQITNAAVTAASTTGQLTFTAATGATNYTLTLAPTAGGTTSTATLSGSPISLTGLTPSTAYTITITTNCSNGGISTPVVVNFTTGAPVPPPANDECAGAISLTSSTTCTPTAGSSVGATSSTVTGSCVGTPDSDVWYSFVATNTSHTIRVVGTGTFDAVVNLRSGACPGVNIGSCQDNSGEGGTEIITANSLTVGATYYVRVFDYYGESGDFTICITNPSPCAAPTAAGTNTVTSTSANVTFTASASATSYT</sequence>
<dbReference type="InterPro" id="IPR050991">
    <property type="entry name" value="ECM_Regulatory_Proteins"/>
</dbReference>
<dbReference type="RefSeq" id="WP_170865338.1">
    <property type="nucleotide sequence ID" value="NZ_FRAS01000064.1"/>
</dbReference>
<dbReference type="Proteomes" id="UP000183947">
    <property type="component" value="Unassembled WGS sequence"/>
</dbReference>
<feature type="domain" description="Fibronectin type-III" evidence="2">
    <location>
        <begin position="1"/>
        <end position="48"/>
    </location>
</feature>
<dbReference type="InterPro" id="IPR056600">
    <property type="entry name" value="GBD_T9SS_assoc"/>
</dbReference>
<dbReference type="InterPro" id="IPR003961">
    <property type="entry name" value="FN3_dom"/>
</dbReference>
<feature type="non-terminal residue" evidence="3">
    <location>
        <position position="438"/>
    </location>
</feature>
<organism evidence="3 4">
    <name type="scientific">Hymenobacter psychrotolerans DSM 18569</name>
    <dbReference type="NCBI Taxonomy" id="1121959"/>
    <lineage>
        <taxon>Bacteria</taxon>
        <taxon>Pseudomonadati</taxon>
        <taxon>Bacteroidota</taxon>
        <taxon>Cytophagia</taxon>
        <taxon>Cytophagales</taxon>
        <taxon>Hymenobacteraceae</taxon>
        <taxon>Hymenobacter</taxon>
    </lineage>
</organism>
<dbReference type="Pfam" id="PF23759">
    <property type="entry name" value="GBD_T9SS_assoc"/>
    <property type="match status" value="2"/>
</dbReference>
<dbReference type="PANTHER" id="PTHR46708:SF2">
    <property type="entry name" value="FIBRONECTIN TYPE-III DOMAIN-CONTAINING PROTEIN"/>
    <property type="match status" value="1"/>
</dbReference>
<dbReference type="STRING" id="1121959.SAMN02746009_04292"/>
<dbReference type="InterPro" id="IPR013783">
    <property type="entry name" value="Ig-like_fold"/>
</dbReference>
<proteinExistence type="predicted"/>
<protein>
    <recommendedName>
        <fullName evidence="2">Fibronectin type-III domain-containing protein</fullName>
    </recommendedName>
</protein>
<evidence type="ECO:0000313" key="3">
    <source>
        <dbReference type="EMBL" id="SHM32853.1"/>
    </source>
</evidence>
<name>A0A1M7HWY2_9BACT</name>
<dbReference type="InterPro" id="IPR036116">
    <property type="entry name" value="FN3_sf"/>
</dbReference>
<keyword evidence="1" id="KW-0677">Repeat</keyword>
<dbReference type="PROSITE" id="PS50853">
    <property type="entry name" value="FN3"/>
    <property type="match status" value="1"/>
</dbReference>
<dbReference type="Gene3D" id="2.60.40.10">
    <property type="entry name" value="Immunoglobulins"/>
    <property type="match status" value="2"/>
</dbReference>
<evidence type="ECO:0000256" key="1">
    <source>
        <dbReference type="ARBA" id="ARBA00022737"/>
    </source>
</evidence>